<comment type="caution">
    <text evidence="2">The sequence shown here is derived from an EMBL/GenBank/DDBJ whole genome shotgun (WGS) entry which is preliminary data.</text>
</comment>
<keyword evidence="3" id="KW-1185">Reference proteome</keyword>
<dbReference type="Proteomes" id="UP000623440">
    <property type="component" value="Unassembled WGS sequence"/>
</dbReference>
<feature type="region of interest" description="Disordered" evidence="1">
    <location>
        <begin position="1"/>
        <end position="31"/>
    </location>
</feature>
<dbReference type="RefSeq" id="WP_190943015.1">
    <property type="nucleotide sequence ID" value="NZ_JACJSI010000057.1"/>
</dbReference>
<sequence length="305" mass="34458">MNSPPSRRKKAAPPASTDSTNEDVSQQLDPGSATITVTAVEVTELTQEEQSDRLHLERKVERAFFEAGKALIELRDGLRPAVGDRRLYRSTHKTFDEYCLDRFGYNRSRSYQLVDAAVVVDNLQKCPQIVDILPTAEGQVRPMTKLEPQDQQEVWLTAVELAGGKVPTGRIVKDVVQRIMERTKVLNTYQIGEVCQILVKDNPDLRGRGGCWAIVSAVNDFSCSVRMWDGEHTVGLQHLKSYDYLPAECEQMQLISDHITRVYSDSLEETVKSLLQLLGKVNRPYLTAVEEKLLKLLELEYGRIP</sequence>
<accession>A0ABR8DT59</accession>
<evidence type="ECO:0000313" key="2">
    <source>
        <dbReference type="EMBL" id="MBD2532384.1"/>
    </source>
</evidence>
<feature type="compositionally biased region" description="Polar residues" evidence="1">
    <location>
        <begin position="17"/>
        <end position="29"/>
    </location>
</feature>
<evidence type="ECO:0000256" key="1">
    <source>
        <dbReference type="SAM" id="MobiDB-lite"/>
    </source>
</evidence>
<reference evidence="2 3" key="1">
    <citation type="journal article" date="2020" name="ISME J.">
        <title>Comparative genomics reveals insights into cyanobacterial evolution and habitat adaptation.</title>
        <authorList>
            <person name="Chen M.Y."/>
            <person name="Teng W.K."/>
            <person name="Zhao L."/>
            <person name="Hu C.X."/>
            <person name="Zhou Y.K."/>
            <person name="Han B.P."/>
            <person name="Song L.R."/>
            <person name="Shu W.S."/>
        </authorList>
    </citation>
    <scope>NUCLEOTIDE SEQUENCE [LARGE SCALE GENOMIC DNA]</scope>
    <source>
        <strain evidence="2 3">FACHB-838</strain>
    </source>
</reference>
<protein>
    <submittedName>
        <fullName evidence="2">Uncharacterized protein</fullName>
    </submittedName>
</protein>
<gene>
    <name evidence="2" type="ORF">H6G97_23515</name>
</gene>
<name>A0ABR8DT59_9NOSO</name>
<evidence type="ECO:0000313" key="3">
    <source>
        <dbReference type="Proteomes" id="UP000623440"/>
    </source>
</evidence>
<dbReference type="EMBL" id="JACJSI010000057">
    <property type="protein sequence ID" value="MBD2532384.1"/>
    <property type="molecule type" value="Genomic_DNA"/>
</dbReference>
<feature type="compositionally biased region" description="Basic residues" evidence="1">
    <location>
        <begin position="1"/>
        <end position="11"/>
    </location>
</feature>
<proteinExistence type="predicted"/>
<organism evidence="2 3">
    <name type="scientific">Nostoc flagelliforme FACHB-838</name>
    <dbReference type="NCBI Taxonomy" id="2692904"/>
    <lineage>
        <taxon>Bacteria</taxon>
        <taxon>Bacillati</taxon>
        <taxon>Cyanobacteriota</taxon>
        <taxon>Cyanophyceae</taxon>
        <taxon>Nostocales</taxon>
        <taxon>Nostocaceae</taxon>
        <taxon>Nostoc</taxon>
    </lineage>
</organism>